<dbReference type="AlphaFoldDB" id="A0AAN7BFC7"/>
<feature type="compositionally biased region" description="Polar residues" evidence="1">
    <location>
        <begin position="767"/>
        <end position="782"/>
    </location>
</feature>
<keyword evidence="3" id="KW-1185">Reference proteome</keyword>
<comment type="caution">
    <text evidence="2">The sequence shown here is derived from an EMBL/GenBank/DDBJ whole genome shotgun (WGS) entry which is preliminary data.</text>
</comment>
<evidence type="ECO:0000256" key="1">
    <source>
        <dbReference type="SAM" id="MobiDB-lite"/>
    </source>
</evidence>
<feature type="compositionally biased region" description="Polar residues" evidence="1">
    <location>
        <begin position="115"/>
        <end position="124"/>
    </location>
</feature>
<gene>
    <name evidence="2" type="ORF">QBC38DRAFT_103057</name>
</gene>
<feature type="compositionally biased region" description="Polar residues" evidence="1">
    <location>
        <begin position="477"/>
        <end position="497"/>
    </location>
</feature>
<feature type="region of interest" description="Disordered" evidence="1">
    <location>
        <begin position="338"/>
        <end position="364"/>
    </location>
</feature>
<feature type="compositionally biased region" description="Polar residues" evidence="1">
    <location>
        <begin position="645"/>
        <end position="665"/>
    </location>
</feature>
<evidence type="ECO:0000313" key="3">
    <source>
        <dbReference type="Proteomes" id="UP001301958"/>
    </source>
</evidence>
<proteinExistence type="predicted"/>
<dbReference type="EMBL" id="MU865495">
    <property type="protein sequence ID" value="KAK4222038.1"/>
    <property type="molecule type" value="Genomic_DNA"/>
</dbReference>
<accession>A0AAN7BFC7</accession>
<feature type="compositionally biased region" description="Polar residues" evidence="1">
    <location>
        <begin position="53"/>
        <end position="64"/>
    </location>
</feature>
<reference evidence="2" key="2">
    <citation type="submission" date="2023-05" db="EMBL/GenBank/DDBJ databases">
        <authorList>
            <consortium name="Lawrence Berkeley National Laboratory"/>
            <person name="Steindorff A."/>
            <person name="Hensen N."/>
            <person name="Bonometti L."/>
            <person name="Westerberg I."/>
            <person name="Brannstrom I.O."/>
            <person name="Guillou S."/>
            <person name="Cros-Aarteil S."/>
            <person name="Calhoun S."/>
            <person name="Haridas S."/>
            <person name="Kuo A."/>
            <person name="Mondo S."/>
            <person name="Pangilinan J."/>
            <person name="Riley R."/>
            <person name="Labutti K."/>
            <person name="Andreopoulos B."/>
            <person name="Lipzen A."/>
            <person name="Chen C."/>
            <person name="Yanf M."/>
            <person name="Daum C."/>
            <person name="Ng V."/>
            <person name="Clum A."/>
            <person name="Ohm R."/>
            <person name="Martin F."/>
            <person name="Silar P."/>
            <person name="Natvig D."/>
            <person name="Lalanne C."/>
            <person name="Gautier V."/>
            <person name="Ament-Velasquez S.L."/>
            <person name="Kruys A."/>
            <person name="Hutchinson M.I."/>
            <person name="Powell A.J."/>
            <person name="Barry K."/>
            <person name="Miller A.N."/>
            <person name="Grigoriev I.V."/>
            <person name="Debuchy R."/>
            <person name="Gladieux P."/>
            <person name="Thoren M.H."/>
            <person name="Johannesson H."/>
        </authorList>
    </citation>
    <scope>NUCLEOTIDE SEQUENCE</scope>
    <source>
        <strain evidence="2">CBS 990.96</strain>
    </source>
</reference>
<feature type="region of interest" description="Disordered" evidence="1">
    <location>
        <begin position="464"/>
        <end position="600"/>
    </location>
</feature>
<feature type="compositionally biased region" description="Low complexity" evidence="1">
    <location>
        <begin position="568"/>
        <end position="577"/>
    </location>
</feature>
<organism evidence="2 3">
    <name type="scientific">Podospora fimiseda</name>
    <dbReference type="NCBI Taxonomy" id="252190"/>
    <lineage>
        <taxon>Eukaryota</taxon>
        <taxon>Fungi</taxon>
        <taxon>Dikarya</taxon>
        <taxon>Ascomycota</taxon>
        <taxon>Pezizomycotina</taxon>
        <taxon>Sordariomycetes</taxon>
        <taxon>Sordariomycetidae</taxon>
        <taxon>Sordariales</taxon>
        <taxon>Podosporaceae</taxon>
        <taxon>Podospora</taxon>
    </lineage>
</organism>
<feature type="compositionally biased region" description="Basic and acidic residues" evidence="1">
    <location>
        <begin position="67"/>
        <end position="90"/>
    </location>
</feature>
<feature type="compositionally biased region" description="Low complexity" evidence="1">
    <location>
        <begin position="736"/>
        <end position="763"/>
    </location>
</feature>
<feature type="region of interest" description="Disordered" evidence="1">
    <location>
        <begin position="436"/>
        <end position="455"/>
    </location>
</feature>
<feature type="compositionally biased region" description="Pro residues" evidence="1">
    <location>
        <begin position="442"/>
        <end position="452"/>
    </location>
</feature>
<feature type="compositionally biased region" description="Acidic residues" evidence="1">
    <location>
        <begin position="788"/>
        <end position="800"/>
    </location>
</feature>
<feature type="compositionally biased region" description="Basic and acidic residues" evidence="1">
    <location>
        <begin position="205"/>
        <end position="229"/>
    </location>
</feature>
<sequence>MGPSSKFPFSLSGRKTKPQHSTSPTPPQISEPLTKAQRILGTTAISIDLAGTSGESPQWESRSGSAHRHEPGRWEEESDIIPRRLGERTDASSLGRRRSTSTITSYYEKDKLPLSISQQTSNSAMAKGLPSKAQALLDIDGNFNTEPRGLKKKKPSRLDLSSLLPRHRSKQNLRPESEKSTDMLRKSPSVMSLSPAPTPPPIQQRIDKSIRKKMTKESLREMVGRKQEPPRTNSAGRAEGVKHLPVKASLELHNLYDHYEQRTFDEAMDHELRGSLDSLDPSHINNAAAAAYPTPPGSNTGHAYLSPFPQTGQRAPVQITKKPKPPLTLTPVQVQLTSAQSPVSADCASVSSRHTRTSKASKRTDHSLNDLDLFQNSVLALSSDSEEDEYDPSTDQLSVPPMSDGPASPVSPRSAMSQPKSDIADGRNKQPKQTTFAINPQYIPPPGPPPTKALPKISIRTTSLSPNSISIPKASPALSQTSRAGSAASRTPTSDTMIINMIPKKASKEQFRKRTPVQQETQFEDFPAPPGHSSQRPPSAAHSRSDPEISPTSVDFYLESEQTGGDNGSTRSNNSRRSSQRSGRRGSITNSIHENDSASGRFMAVTRQEEMLLAALRQKRARMREDILAEFEDETDRDDHVQLKRTPTNDSCGTSLMSRQSTVSSLRPEMGTLSARPRHQASLRAPTPTRAPTPSQKMSEIKPLPIKTDDGLFITLDDFPSPMNTDFIERRASKASRNSSLKGRSSSVSATPRRPSRSGSIPRRGSEQVSPKTVPGNGNNLPNKIVEEPAEEEDDDDDDEGVPRPDSPISPSDFPIPAAPLSSKIVNKKQVRLSAVGYYKPNVESEWWDDAG</sequence>
<feature type="compositionally biased region" description="Basic and acidic residues" evidence="1">
    <location>
        <begin position="173"/>
        <end position="185"/>
    </location>
</feature>
<feature type="region of interest" description="Disordered" evidence="1">
    <location>
        <begin position="731"/>
        <end position="821"/>
    </location>
</feature>
<feature type="compositionally biased region" description="Low complexity" evidence="1">
    <location>
        <begin position="684"/>
        <end position="694"/>
    </location>
</feature>
<name>A0AAN7BFC7_9PEZI</name>
<feature type="region of interest" description="Disordered" evidence="1">
    <location>
        <begin position="634"/>
        <end position="706"/>
    </location>
</feature>
<feature type="region of interest" description="Disordered" evidence="1">
    <location>
        <begin position="1"/>
        <end position="32"/>
    </location>
</feature>
<reference evidence="2" key="1">
    <citation type="journal article" date="2023" name="Mol. Phylogenet. Evol.">
        <title>Genome-scale phylogeny and comparative genomics of the fungal order Sordariales.</title>
        <authorList>
            <person name="Hensen N."/>
            <person name="Bonometti L."/>
            <person name="Westerberg I."/>
            <person name="Brannstrom I.O."/>
            <person name="Guillou S."/>
            <person name="Cros-Aarteil S."/>
            <person name="Calhoun S."/>
            <person name="Haridas S."/>
            <person name="Kuo A."/>
            <person name="Mondo S."/>
            <person name="Pangilinan J."/>
            <person name="Riley R."/>
            <person name="LaButti K."/>
            <person name="Andreopoulos B."/>
            <person name="Lipzen A."/>
            <person name="Chen C."/>
            <person name="Yan M."/>
            <person name="Daum C."/>
            <person name="Ng V."/>
            <person name="Clum A."/>
            <person name="Steindorff A."/>
            <person name="Ohm R.A."/>
            <person name="Martin F."/>
            <person name="Silar P."/>
            <person name="Natvig D.O."/>
            <person name="Lalanne C."/>
            <person name="Gautier V."/>
            <person name="Ament-Velasquez S.L."/>
            <person name="Kruys A."/>
            <person name="Hutchinson M.I."/>
            <person name="Powell A.J."/>
            <person name="Barry K."/>
            <person name="Miller A.N."/>
            <person name="Grigoriev I.V."/>
            <person name="Debuchy R."/>
            <person name="Gladieux P."/>
            <person name="Hiltunen Thoren M."/>
            <person name="Johannesson H."/>
        </authorList>
    </citation>
    <scope>NUCLEOTIDE SEQUENCE</scope>
    <source>
        <strain evidence="2">CBS 990.96</strain>
    </source>
</reference>
<protein>
    <submittedName>
        <fullName evidence="2">Uncharacterized protein</fullName>
    </submittedName>
</protein>
<dbReference type="Proteomes" id="UP001301958">
    <property type="component" value="Unassembled WGS sequence"/>
</dbReference>
<feature type="compositionally biased region" description="Low complexity" evidence="1">
    <location>
        <begin position="807"/>
        <end position="820"/>
    </location>
</feature>
<feature type="region of interest" description="Disordered" evidence="1">
    <location>
        <begin position="383"/>
        <end position="430"/>
    </location>
</feature>
<feature type="region of interest" description="Disordered" evidence="1">
    <location>
        <begin position="140"/>
        <end position="242"/>
    </location>
</feature>
<evidence type="ECO:0000313" key="2">
    <source>
        <dbReference type="EMBL" id="KAK4222038.1"/>
    </source>
</evidence>
<feature type="region of interest" description="Disordered" evidence="1">
    <location>
        <begin position="48"/>
        <end position="127"/>
    </location>
</feature>